<dbReference type="EMBL" id="CP066167">
    <property type="protein sequence ID" value="QQD16709.1"/>
    <property type="molecule type" value="Genomic_DNA"/>
</dbReference>
<dbReference type="GO" id="GO:0006307">
    <property type="term" value="P:DNA alkylation repair"/>
    <property type="evidence" value="ECO:0007669"/>
    <property type="project" value="TreeGrafter"/>
</dbReference>
<keyword evidence="3" id="KW-0227">DNA damage</keyword>
<evidence type="ECO:0000313" key="12">
    <source>
        <dbReference type="Proteomes" id="UP000596063"/>
    </source>
</evidence>
<protein>
    <submittedName>
        <fullName evidence="11">Alpha-ketoglutarate-dependent dioxygenase AlkB</fullName>
    </submittedName>
</protein>
<keyword evidence="8" id="KW-0234">DNA repair</keyword>
<feature type="binding site" evidence="9">
    <location>
        <position position="122"/>
    </location>
    <ligand>
        <name>substrate</name>
    </ligand>
</feature>
<feature type="binding site" evidence="9">
    <location>
        <position position="119"/>
    </location>
    <ligand>
        <name>2-oxoglutarate</name>
        <dbReference type="ChEBI" id="CHEBI:16810"/>
    </ligand>
</feature>
<dbReference type="GO" id="GO:0035516">
    <property type="term" value="F:broad specificity oxidative DNA demethylase activity"/>
    <property type="evidence" value="ECO:0007669"/>
    <property type="project" value="TreeGrafter"/>
</dbReference>
<dbReference type="InterPro" id="IPR005123">
    <property type="entry name" value="Oxoglu/Fe-dep_dioxygenase_dom"/>
</dbReference>
<dbReference type="InterPro" id="IPR032852">
    <property type="entry name" value="ALKBH2"/>
</dbReference>
<evidence type="ECO:0000256" key="3">
    <source>
        <dbReference type="ARBA" id="ARBA00022763"/>
    </source>
</evidence>
<sequence length="198" mass="22056">MRLKSLPGAETIPLVGGELVYLPNYVAEPDSLKTALLAVPGWYQPQLQVFGKYHATPRRVHFVGDAGVQYRYSGHLHRAEGWPPGLATLRDRLEEDCGQRFNCALLNHYRDGNDTMGYHSDDETALGDNPTVASVSLGAERDFALKPKRGGRAQTLPLASGSLLLMLPPIQRYWRHALPKRAGVGKERVNITFRRIID</sequence>
<keyword evidence="7" id="KW-0408">Iron</keyword>
<dbReference type="InterPro" id="IPR027450">
    <property type="entry name" value="AlkB-like"/>
</dbReference>
<evidence type="ECO:0000256" key="1">
    <source>
        <dbReference type="ARBA" id="ARBA00001954"/>
    </source>
</evidence>
<proteinExistence type="predicted"/>
<evidence type="ECO:0000256" key="6">
    <source>
        <dbReference type="ARBA" id="ARBA00023002"/>
    </source>
</evidence>
<keyword evidence="6" id="KW-0560">Oxidoreductase</keyword>
<dbReference type="PROSITE" id="PS51471">
    <property type="entry name" value="FE2OG_OXY"/>
    <property type="match status" value="1"/>
</dbReference>
<feature type="binding site" evidence="9">
    <location>
        <position position="188"/>
    </location>
    <ligand>
        <name>2-oxoglutarate</name>
        <dbReference type="ChEBI" id="CHEBI:16810"/>
    </ligand>
</feature>
<evidence type="ECO:0000256" key="4">
    <source>
        <dbReference type="ARBA" id="ARBA00022842"/>
    </source>
</evidence>
<organism evidence="11 12">
    <name type="scientific">Spongiibacter nanhainus</name>
    <dbReference type="NCBI Taxonomy" id="2794344"/>
    <lineage>
        <taxon>Bacteria</taxon>
        <taxon>Pseudomonadati</taxon>
        <taxon>Pseudomonadota</taxon>
        <taxon>Gammaproteobacteria</taxon>
        <taxon>Cellvibrionales</taxon>
        <taxon>Spongiibacteraceae</taxon>
        <taxon>Spongiibacter</taxon>
    </lineage>
</organism>
<feature type="binding site" evidence="9">
    <location>
        <position position="194"/>
    </location>
    <ligand>
        <name>2-oxoglutarate</name>
        <dbReference type="ChEBI" id="CHEBI:16810"/>
    </ligand>
</feature>
<keyword evidence="2" id="KW-0479">Metal-binding</keyword>
<feature type="binding site" evidence="9">
    <location>
        <position position="176"/>
    </location>
    <ligand>
        <name>2-oxoglutarate</name>
        <dbReference type="ChEBI" id="CHEBI:16810"/>
    </ligand>
</feature>
<gene>
    <name evidence="11" type="ORF">I6N98_09900</name>
</gene>
<feature type="domain" description="Fe2OG dioxygenase" evidence="10">
    <location>
        <begin position="100"/>
        <end position="197"/>
    </location>
</feature>
<comment type="cofactor">
    <cofactor evidence="1">
        <name>Fe(2+)</name>
        <dbReference type="ChEBI" id="CHEBI:29033"/>
    </cofactor>
</comment>
<dbReference type="Proteomes" id="UP000596063">
    <property type="component" value="Chromosome"/>
</dbReference>
<dbReference type="Pfam" id="PF13532">
    <property type="entry name" value="2OG-FeII_Oxy_2"/>
    <property type="match status" value="1"/>
</dbReference>
<evidence type="ECO:0000256" key="2">
    <source>
        <dbReference type="ARBA" id="ARBA00022723"/>
    </source>
</evidence>
<evidence type="ECO:0000313" key="11">
    <source>
        <dbReference type="EMBL" id="QQD16709.1"/>
    </source>
</evidence>
<dbReference type="GO" id="GO:0008198">
    <property type="term" value="F:ferrous iron binding"/>
    <property type="evidence" value="ECO:0007669"/>
    <property type="project" value="TreeGrafter"/>
</dbReference>
<dbReference type="AlphaFoldDB" id="A0A7T4QXT7"/>
<keyword evidence="12" id="KW-1185">Reference proteome</keyword>
<keyword evidence="4" id="KW-0460">Magnesium</keyword>
<feature type="binding site" evidence="9">
    <location>
        <position position="192"/>
    </location>
    <ligand>
        <name>2-oxoglutarate</name>
        <dbReference type="ChEBI" id="CHEBI:16810"/>
    </ligand>
</feature>
<feature type="binding site" evidence="9">
    <location>
        <begin position="50"/>
        <end position="52"/>
    </location>
    <ligand>
        <name>substrate</name>
    </ligand>
</feature>
<dbReference type="InterPro" id="IPR037151">
    <property type="entry name" value="AlkB-like_sf"/>
</dbReference>
<evidence type="ECO:0000256" key="8">
    <source>
        <dbReference type="ARBA" id="ARBA00023204"/>
    </source>
</evidence>
<reference evidence="11 12" key="1">
    <citation type="submission" date="2020-12" db="EMBL/GenBank/DDBJ databases">
        <authorList>
            <person name="Shan Y."/>
        </authorList>
    </citation>
    <scope>NUCLEOTIDE SEQUENCE [LARGE SCALE GENOMIC DNA]</scope>
    <source>
        <strain evidence="12">csc3.9</strain>
    </source>
</reference>
<feature type="binding site" evidence="9">
    <location>
        <position position="109"/>
    </location>
    <ligand>
        <name>2-oxoglutarate</name>
        <dbReference type="ChEBI" id="CHEBI:16810"/>
    </ligand>
</feature>
<feature type="binding site" evidence="9">
    <location>
        <begin position="70"/>
        <end position="72"/>
    </location>
    <ligand>
        <name>substrate</name>
    </ligand>
</feature>
<dbReference type="RefSeq" id="WP_198568211.1">
    <property type="nucleotide sequence ID" value="NZ_CP066167.1"/>
</dbReference>
<keyword evidence="5 11" id="KW-0223">Dioxygenase</keyword>
<evidence type="ECO:0000256" key="9">
    <source>
        <dbReference type="PIRSR" id="PIRSR632852-1"/>
    </source>
</evidence>
<dbReference type="PANTHER" id="PTHR31573">
    <property type="entry name" value="ALPHA-KETOGLUTARATE-DEPENDENT DIOXYGENASE ALKB HOMOLOG 2"/>
    <property type="match status" value="1"/>
</dbReference>
<evidence type="ECO:0000256" key="7">
    <source>
        <dbReference type="ARBA" id="ARBA00023004"/>
    </source>
</evidence>
<dbReference type="SUPFAM" id="SSF51197">
    <property type="entry name" value="Clavaminate synthase-like"/>
    <property type="match status" value="1"/>
</dbReference>
<dbReference type="FunFam" id="2.60.120.590:FF:000004">
    <property type="entry name" value="DNA oxidative demethylase ALKBH2"/>
    <property type="match status" value="1"/>
</dbReference>
<dbReference type="Gene3D" id="2.60.120.590">
    <property type="entry name" value="Alpha-ketoglutarate-dependent dioxygenase AlkB-like"/>
    <property type="match status" value="1"/>
</dbReference>
<feature type="binding site" evidence="9">
    <location>
        <position position="107"/>
    </location>
    <ligand>
        <name>2-oxoglutarate</name>
        <dbReference type="ChEBI" id="CHEBI:16810"/>
    </ligand>
</feature>
<dbReference type="PANTHER" id="PTHR31573:SF1">
    <property type="entry name" value="DNA OXIDATIVE DEMETHYLASE ALKBH2"/>
    <property type="match status" value="1"/>
</dbReference>
<accession>A0A7T4QXT7</accession>
<evidence type="ECO:0000259" key="10">
    <source>
        <dbReference type="PROSITE" id="PS51471"/>
    </source>
</evidence>
<dbReference type="KEGG" id="snan:I6N98_09900"/>
<evidence type="ECO:0000256" key="5">
    <source>
        <dbReference type="ARBA" id="ARBA00022964"/>
    </source>
</evidence>
<name>A0A7T4QXT7_9GAMM</name>
<dbReference type="GO" id="GO:0051747">
    <property type="term" value="F:cytosine C-5 DNA demethylase activity"/>
    <property type="evidence" value="ECO:0007669"/>
    <property type="project" value="TreeGrafter"/>
</dbReference>